<feature type="compositionally biased region" description="Polar residues" evidence="1">
    <location>
        <begin position="43"/>
        <end position="56"/>
    </location>
</feature>
<feature type="compositionally biased region" description="Basic and acidic residues" evidence="1">
    <location>
        <begin position="61"/>
        <end position="79"/>
    </location>
</feature>
<dbReference type="Proteomes" id="UP000193560">
    <property type="component" value="Unassembled WGS sequence"/>
</dbReference>
<feature type="region of interest" description="Disordered" evidence="1">
    <location>
        <begin position="1"/>
        <end position="117"/>
    </location>
</feature>
<proteinExistence type="predicted"/>
<organism evidence="2 3">
    <name type="scientific">Absidia repens</name>
    <dbReference type="NCBI Taxonomy" id="90262"/>
    <lineage>
        <taxon>Eukaryota</taxon>
        <taxon>Fungi</taxon>
        <taxon>Fungi incertae sedis</taxon>
        <taxon>Mucoromycota</taxon>
        <taxon>Mucoromycotina</taxon>
        <taxon>Mucoromycetes</taxon>
        <taxon>Mucorales</taxon>
        <taxon>Cunninghamellaceae</taxon>
        <taxon>Absidia</taxon>
    </lineage>
</organism>
<feature type="region of interest" description="Disordered" evidence="1">
    <location>
        <begin position="290"/>
        <end position="437"/>
    </location>
</feature>
<evidence type="ECO:0000313" key="2">
    <source>
        <dbReference type="EMBL" id="ORZ16248.1"/>
    </source>
</evidence>
<feature type="compositionally biased region" description="Low complexity" evidence="1">
    <location>
        <begin position="155"/>
        <end position="192"/>
    </location>
</feature>
<keyword evidence="3" id="KW-1185">Reference proteome</keyword>
<feature type="region of interest" description="Disordered" evidence="1">
    <location>
        <begin position="146"/>
        <end position="207"/>
    </location>
</feature>
<feature type="compositionally biased region" description="Basic and acidic residues" evidence="1">
    <location>
        <begin position="399"/>
        <end position="417"/>
    </location>
</feature>
<accession>A0A1X2IGG9</accession>
<feature type="compositionally biased region" description="Basic residues" evidence="1">
    <location>
        <begin position="95"/>
        <end position="106"/>
    </location>
</feature>
<feature type="compositionally biased region" description="Polar residues" evidence="1">
    <location>
        <begin position="193"/>
        <end position="207"/>
    </location>
</feature>
<dbReference type="AlphaFoldDB" id="A0A1X2IGG9"/>
<feature type="compositionally biased region" description="Low complexity" evidence="1">
    <location>
        <begin position="295"/>
        <end position="313"/>
    </location>
</feature>
<feature type="compositionally biased region" description="Low complexity" evidence="1">
    <location>
        <begin position="366"/>
        <end position="385"/>
    </location>
</feature>
<feature type="compositionally biased region" description="Low complexity" evidence="1">
    <location>
        <begin position="81"/>
        <end position="94"/>
    </location>
</feature>
<dbReference type="EMBL" id="MCGE01000011">
    <property type="protein sequence ID" value="ORZ16248.1"/>
    <property type="molecule type" value="Genomic_DNA"/>
</dbReference>
<dbReference type="OrthoDB" id="2393255at2759"/>
<name>A0A1X2IGG9_9FUNG</name>
<evidence type="ECO:0000313" key="3">
    <source>
        <dbReference type="Proteomes" id="UP000193560"/>
    </source>
</evidence>
<reference evidence="2 3" key="1">
    <citation type="submission" date="2016-07" db="EMBL/GenBank/DDBJ databases">
        <title>Pervasive Adenine N6-methylation of Active Genes in Fungi.</title>
        <authorList>
            <consortium name="DOE Joint Genome Institute"/>
            <person name="Mondo S.J."/>
            <person name="Dannebaum R.O."/>
            <person name="Kuo R.C."/>
            <person name="Labutti K."/>
            <person name="Haridas S."/>
            <person name="Kuo A."/>
            <person name="Salamov A."/>
            <person name="Ahrendt S.R."/>
            <person name="Lipzen A."/>
            <person name="Sullivan W."/>
            <person name="Andreopoulos W.B."/>
            <person name="Clum A."/>
            <person name="Lindquist E."/>
            <person name="Daum C."/>
            <person name="Ramamoorthy G.K."/>
            <person name="Gryganskyi A."/>
            <person name="Culley D."/>
            <person name="Magnuson J.K."/>
            <person name="James T.Y."/>
            <person name="O'Malley M.A."/>
            <person name="Stajich J.E."/>
            <person name="Spatafora J.W."/>
            <person name="Visel A."/>
            <person name="Grigoriev I.V."/>
        </authorList>
    </citation>
    <scope>NUCLEOTIDE SEQUENCE [LARGE SCALE GENOMIC DNA]</scope>
    <source>
        <strain evidence="2 3">NRRL 1336</strain>
    </source>
</reference>
<feature type="compositionally biased region" description="Low complexity" evidence="1">
    <location>
        <begin position="25"/>
        <end position="42"/>
    </location>
</feature>
<protein>
    <submittedName>
        <fullName evidence="2">Uncharacterized protein</fullName>
    </submittedName>
</protein>
<sequence>MYFHSSSSRRDHYATLRNQHQLFKQQQQQQQQQQSRSSASSSDVSGTDSGYHSLRSSPLPHHIEKDQQKHREEQDHHDNSSTACSFKTDTTTSTTKKKKRPMKKHLDHSPRQPDLVYSSPRSLAFPFHNDCHFLPVAEADPRDIARIAPPPPRSPRLIPNSNSSSRTASITSSPYIRPSISSISEDGSISHITNGSRPASLSSSVQHGTVRSLRSFFQRGGQQHSHHPITLDNHISALEPKTGTVASLRKLFSQPSSSTTDNHHANLEAETAIHTAKNSQSGKRTLFVKKRTKTAPSQQQQHQQPQQQPASSPNRFTLSRLWPSSILDDLPKPPSTPPGMKKKQSSQVLPQKPAASLSTKLKSLFTRPTTPTVDSTTVTTAGPTVAKDTPRPFFNSFRRSTDRKYVEPTQTSKKDPDTTIDDPLTSSPPVPPPTSTVGRIWKIFNRLTINRNKKSRIGVL</sequence>
<gene>
    <name evidence="2" type="ORF">BCR42DRAFT_414638</name>
</gene>
<comment type="caution">
    <text evidence="2">The sequence shown here is derived from an EMBL/GenBank/DDBJ whole genome shotgun (WGS) entry which is preliminary data.</text>
</comment>
<evidence type="ECO:0000256" key="1">
    <source>
        <dbReference type="SAM" id="MobiDB-lite"/>
    </source>
</evidence>
<dbReference type="STRING" id="90262.A0A1X2IGG9"/>